<evidence type="ECO:0000313" key="16">
    <source>
        <dbReference type="Proteomes" id="UP001152795"/>
    </source>
</evidence>
<dbReference type="GO" id="GO:0005737">
    <property type="term" value="C:cytoplasm"/>
    <property type="evidence" value="ECO:0007669"/>
    <property type="project" value="UniProtKB-SubCell"/>
</dbReference>
<dbReference type="InterPro" id="IPR042097">
    <property type="entry name" value="Aminopeptidase_N-like_N_sf"/>
</dbReference>
<name>A0A7D9HVC2_PARCT</name>
<accession>A0A7D9HVC2</accession>
<feature type="binding site" evidence="12">
    <location>
        <position position="368"/>
    </location>
    <ligand>
        <name>Zn(2+)</name>
        <dbReference type="ChEBI" id="CHEBI:29105"/>
        <note>catalytic</note>
    </ligand>
</feature>
<dbReference type="Gene3D" id="1.10.390.10">
    <property type="entry name" value="Neutral Protease Domain 2"/>
    <property type="match status" value="1"/>
</dbReference>
<dbReference type="FunFam" id="1.25.50.20:FF:000002">
    <property type="entry name" value="Aminopeptidase"/>
    <property type="match status" value="1"/>
</dbReference>
<keyword evidence="9 14" id="KW-0482">Metalloprotease</keyword>
<evidence type="ECO:0000256" key="9">
    <source>
        <dbReference type="ARBA" id="ARBA00023049"/>
    </source>
</evidence>
<evidence type="ECO:0000256" key="4">
    <source>
        <dbReference type="ARBA" id="ARBA00022490"/>
    </source>
</evidence>
<dbReference type="GO" id="GO:0042277">
    <property type="term" value="F:peptide binding"/>
    <property type="evidence" value="ECO:0007669"/>
    <property type="project" value="TreeGrafter"/>
</dbReference>
<dbReference type="CDD" id="cd09601">
    <property type="entry name" value="M1_APN-Q_like"/>
    <property type="match status" value="1"/>
</dbReference>
<comment type="subcellular location">
    <subcellularLocation>
        <location evidence="1">Cytoplasm</location>
    </subcellularLocation>
</comment>
<dbReference type="FunFam" id="2.60.40.1910:FF:000002">
    <property type="entry name" value="Aminopeptidase"/>
    <property type="match status" value="1"/>
</dbReference>
<evidence type="ECO:0000256" key="13">
    <source>
        <dbReference type="PIRSR" id="PIRSR634016-4"/>
    </source>
</evidence>
<dbReference type="Pfam" id="PF11838">
    <property type="entry name" value="ERAP1_C"/>
    <property type="match status" value="1"/>
</dbReference>
<dbReference type="Gene3D" id="1.25.50.20">
    <property type="match status" value="1"/>
</dbReference>
<comment type="cofactor">
    <cofactor evidence="12 14">
        <name>Zn(2+)</name>
        <dbReference type="ChEBI" id="CHEBI:29105"/>
    </cofactor>
    <text evidence="12 14">Binds 1 zinc ion per subunit.</text>
</comment>
<evidence type="ECO:0000256" key="8">
    <source>
        <dbReference type="ARBA" id="ARBA00022833"/>
    </source>
</evidence>
<feature type="active site" description="Proton acceptor" evidence="11">
    <location>
        <position position="346"/>
    </location>
</feature>
<dbReference type="Pfam" id="PF01433">
    <property type="entry name" value="Peptidase_M1"/>
    <property type="match status" value="1"/>
</dbReference>
<keyword evidence="6 12" id="KW-0479">Metal-binding</keyword>
<dbReference type="InterPro" id="IPR050344">
    <property type="entry name" value="Peptidase_M1_aminopeptidases"/>
</dbReference>
<dbReference type="Proteomes" id="UP001152795">
    <property type="component" value="Unassembled WGS sequence"/>
</dbReference>
<dbReference type="GO" id="GO:0005615">
    <property type="term" value="C:extracellular space"/>
    <property type="evidence" value="ECO:0007669"/>
    <property type="project" value="TreeGrafter"/>
</dbReference>
<keyword evidence="5 14" id="KW-0645">Protease</keyword>
<gene>
    <name evidence="15" type="ORF">PACLA_8A001248</name>
</gene>
<organism evidence="15 16">
    <name type="scientific">Paramuricea clavata</name>
    <name type="common">Red gorgonian</name>
    <name type="synonym">Violescent sea-whip</name>
    <dbReference type="NCBI Taxonomy" id="317549"/>
    <lineage>
        <taxon>Eukaryota</taxon>
        <taxon>Metazoa</taxon>
        <taxon>Cnidaria</taxon>
        <taxon>Anthozoa</taxon>
        <taxon>Octocorallia</taxon>
        <taxon>Malacalcyonacea</taxon>
        <taxon>Plexauridae</taxon>
        <taxon>Paramuricea</taxon>
    </lineage>
</organism>
<dbReference type="InterPro" id="IPR034016">
    <property type="entry name" value="M1_APN-typ"/>
</dbReference>
<dbReference type="Pfam" id="PF17900">
    <property type="entry name" value="Peptidase_M1_N"/>
    <property type="match status" value="1"/>
</dbReference>
<dbReference type="PRINTS" id="PR00756">
    <property type="entry name" value="ALADIPTASE"/>
</dbReference>
<evidence type="ECO:0000256" key="14">
    <source>
        <dbReference type="RuleBase" id="RU364040"/>
    </source>
</evidence>
<dbReference type="EC" id="3.4.11.-" evidence="14"/>
<dbReference type="InterPro" id="IPR014782">
    <property type="entry name" value="Peptidase_M1_dom"/>
</dbReference>
<keyword evidence="8 12" id="KW-0862">Zinc</keyword>
<dbReference type="OrthoDB" id="6018338at2759"/>
<comment type="caution">
    <text evidence="15">The sequence shown here is derived from an EMBL/GenBank/DDBJ whole genome shotgun (WGS) entry which is preliminary data.</text>
</comment>
<keyword evidence="16" id="KW-1185">Reference proteome</keyword>
<protein>
    <recommendedName>
        <fullName evidence="14">Aminopeptidase</fullName>
        <ecNumber evidence="14">3.4.11.-</ecNumber>
    </recommendedName>
</protein>
<sequence length="906" mass="102391">MLLRRSTIVGTVSLSLRLKTRYFQQTTTRFISVLTMADKTEKKPFERLSTNVVPKNYALILTPNLKDFTFAGEEVVELEVQTSTDKITMNCAEINISSASINIGGKDIESKDINYDKEQETVSIQFPSNLQLGAGILSMKYTGELNDKMKGFYRSKYTTPDGVERHCAVTQFEAADARRAFPCWDEPAIKATFDITLIVPKDKVTLSNMNVIEETAHQEDSELKVVKFAQTPIMSTYLLAFVVGEFDHVEAQDKDGVLVRVYTPLQKSEQGKFALEVAVKTLPFYKNYFKIPYPLPKIDLIAIPDFAAGAMENWGLVTYRETALLVDATNSSSSSKQWVALVVGHELAHQWFGNLVTMEWWTHLWLNEGFASWIEYLCVDYCHPKYDIWTQFVTSDYTRALDLDAMKNSHPIEVPVGGPDEVDEIFDLISYSKGASVIRMLHNYIGDEDYKNGLNQYLTKFSYKNAMTEDLWQSLSEASGKDVEKVMHSWTKQMGFPVLTVKETQNADTRVLNITQKKFSADGPCEEDSKYIWSVPISVSTSDSPKDAVSKTLLETGSSVIEIANLAADKWVKLNPGQVGFYRVCYSKETVEKLVPAIKDLSLPPLDRLGIENDQFALARAGYTSTVNFLTVVDAFTNEPNYTVWNDVSTNLGKLALLLQYTDYSDSFKSFLRQLYKPIADRLGWDPKEGESHLDALLRSLVIRFLGKCGDDETVAEAKKRFDQHAKGESSLPADLRSPVYSIVLAHGDHDTLATVKDLYRKAELQEEKIRLLTSMGSVKETELIKDVLNFSLSKDVRSQDSVFCVGSTVGSALGRRHAWQFTKDNWKEFHDRYQGGFLLSRLVKVVTANFASNEMAQEVEQFFNEHDAPAAERSIQQSLESIRLNTQWLQRDAAAIREWLNNKGF</sequence>
<feature type="site" description="Transition state stabilizer" evidence="13">
    <location>
        <position position="431"/>
    </location>
</feature>
<evidence type="ECO:0000256" key="6">
    <source>
        <dbReference type="ARBA" id="ARBA00022723"/>
    </source>
</evidence>
<evidence type="ECO:0000313" key="15">
    <source>
        <dbReference type="EMBL" id="CAB3991334.1"/>
    </source>
</evidence>
<dbReference type="PANTHER" id="PTHR11533:SF174">
    <property type="entry name" value="PUROMYCIN-SENSITIVE AMINOPEPTIDASE-RELATED"/>
    <property type="match status" value="1"/>
</dbReference>
<dbReference type="GO" id="GO:0043171">
    <property type="term" value="P:peptide catabolic process"/>
    <property type="evidence" value="ECO:0007669"/>
    <property type="project" value="TreeGrafter"/>
</dbReference>
<proteinExistence type="inferred from homology"/>
<evidence type="ECO:0000256" key="2">
    <source>
        <dbReference type="ARBA" id="ARBA00010136"/>
    </source>
</evidence>
<keyword evidence="3 14" id="KW-0031">Aminopeptidase</keyword>
<dbReference type="EMBL" id="CACRXK020001828">
    <property type="protein sequence ID" value="CAB3991334.1"/>
    <property type="molecule type" value="Genomic_DNA"/>
</dbReference>
<dbReference type="GO" id="GO:0006508">
    <property type="term" value="P:proteolysis"/>
    <property type="evidence" value="ECO:0007669"/>
    <property type="project" value="UniProtKB-KW"/>
</dbReference>
<dbReference type="FunFam" id="2.60.40.1730:FF:000002">
    <property type="entry name" value="Aminopeptidase"/>
    <property type="match status" value="1"/>
</dbReference>
<feature type="binding site" evidence="12">
    <location>
        <position position="345"/>
    </location>
    <ligand>
        <name>Zn(2+)</name>
        <dbReference type="ChEBI" id="CHEBI:29105"/>
        <note>catalytic</note>
    </ligand>
</feature>
<dbReference type="SUPFAM" id="SSF55486">
    <property type="entry name" value="Metalloproteases ('zincins'), catalytic domain"/>
    <property type="match status" value="1"/>
</dbReference>
<dbReference type="GO" id="GO:0016285">
    <property type="term" value="F:alanyl aminopeptidase activity"/>
    <property type="evidence" value="ECO:0007669"/>
    <property type="project" value="UniProtKB-EC"/>
</dbReference>
<evidence type="ECO:0000256" key="3">
    <source>
        <dbReference type="ARBA" id="ARBA00022438"/>
    </source>
</evidence>
<evidence type="ECO:0000256" key="12">
    <source>
        <dbReference type="PIRSR" id="PIRSR634016-3"/>
    </source>
</evidence>
<dbReference type="GO" id="GO:0008270">
    <property type="term" value="F:zinc ion binding"/>
    <property type="evidence" value="ECO:0007669"/>
    <property type="project" value="UniProtKB-UniRule"/>
</dbReference>
<evidence type="ECO:0000256" key="7">
    <source>
        <dbReference type="ARBA" id="ARBA00022801"/>
    </source>
</evidence>
<dbReference type="Gene3D" id="2.60.40.1730">
    <property type="entry name" value="tricorn interacting facor f3 domain"/>
    <property type="match status" value="1"/>
</dbReference>
<keyword evidence="4" id="KW-0963">Cytoplasm</keyword>
<dbReference type="GO" id="GO:0070006">
    <property type="term" value="F:metalloaminopeptidase activity"/>
    <property type="evidence" value="ECO:0007669"/>
    <property type="project" value="TreeGrafter"/>
</dbReference>
<reference evidence="15" key="1">
    <citation type="submission" date="2020-04" db="EMBL/GenBank/DDBJ databases">
        <authorList>
            <person name="Alioto T."/>
            <person name="Alioto T."/>
            <person name="Gomez Garrido J."/>
        </authorList>
    </citation>
    <scope>NUCLEOTIDE SEQUENCE</scope>
    <source>
        <strain evidence="15">A484AB</strain>
    </source>
</reference>
<dbReference type="Gene3D" id="2.60.40.1910">
    <property type="match status" value="1"/>
</dbReference>
<feature type="binding site" evidence="12">
    <location>
        <position position="349"/>
    </location>
    <ligand>
        <name>Zn(2+)</name>
        <dbReference type="ChEBI" id="CHEBI:29105"/>
        <note>catalytic</note>
    </ligand>
</feature>
<dbReference type="FunFam" id="1.10.390.10:FF:000001">
    <property type="entry name" value="Aminopeptidase"/>
    <property type="match status" value="1"/>
</dbReference>
<comment type="catalytic activity">
    <reaction evidence="10">
        <text>Release of an N-terminal amino acid, preferentially alanine, from a wide range of peptides, amides and arylamides.</text>
        <dbReference type="EC" id="3.4.11.14"/>
    </reaction>
</comment>
<dbReference type="InterPro" id="IPR045357">
    <property type="entry name" value="Aminopeptidase_N-like_N"/>
</dbReference>
<dbReference type="AlphaFoldDB" id="A0A7D9HVC2"/>
<evidence type="ECO:0000256" key="11">
    <source>
        <dbReference type="PIRSR" id="PIRSR634016-1"/>
    </source>
</evidence>
<dbReference type="PANTHER" id="PTHR11533">
    <property type="entry name" value="PROTEASE M1 ZINC METALLOPROTEASE"/>
    <property type="match status" value="1"/>
</dbReference>
<dbReference type="InterPro" id="IPR001930">
    <property type="entry name" value="Peptidase_M1"/>
</dbReference>
<comment type="similarity">
    <text evidence="2 14">Belongs to the peptidase M1 family.</text>
</comment>
<keyword evidence="7 14" id="KW-0378">Hydrolase</keyword>
<evidence type="ECO:0000256" key="10">
    <source>
        <dbReference type="ARBA" id="ARBA00052895"/>
    </source>
</evidence>
<dbReference type="InterPro" id="IPR024571">
    <property type="entry name" value="ERAP1-like_C_dom"/>
</dbReference>
<dbReference type="InterPro" id="IPR027268">
    <property type="entry name" value="Peptidase_M4/M1_CTD_sf"/>
</dbReference>
<dbReference type="SUPFAM" id="SSF63737">
    <property type="entry name" value="Leukotriene A4 hydrolase N-terminal domain"/>
    <property type="match status" value="1"/>
</dbReference>
<evidence type="ECO:0000256" key="1">
    <source>
        <dbReference type="ARBA" id="ARBA00004496"/>
    </source>
</evidence>
<evidence type="ECO:0000256" key="5">
    <source>
        <dbReference type="ARBA" id="ARBA00022670"/>
    </source>
</evidence>
<dbReference type="GO" id="GO:0016020">
    <property type="term" value="C:membrane"/>
    <property type="evidence" value="ECO:0007669"/>
    <property type="project" value="TreeGrafter"/>
</dbReference>